<dbReference type="EMBL" id="CP014060">
    <property type="protein sequence ID" value="AMG40454.2"/>
    <property type="molecule type" value="Genomic_DNA"/>
</dbReference>
<evidence type="ECO:0000256" key="1">
    <source>
        <dbReference type="SAM" id="Coils"/>
    </source>
</evidence>
<gene>
    <name evidence="3" type="ORF">AL504_29145</name>
</gene>
<keyword evidence="2" id="KW-0732">Signal</keyword>
<proteinExistence type="predicted"/>
<evidence type="ECO:0000256" key="2">
    <source>
        <dbReference type="SAM" id="SignalP"/>
    </source>
</evidence>
<name>A0A0X8P5W7_ALCXX</name>
<feature type="signal peptide" evidence="2">
    <location>
        <begin position="1"/>
        <end position="41"/>
    </location>
</feature>
<dbReference type="Gene3D" id="1.10.287.1490">
    <property type="match status" value="1"/>
</dbReference>
<evidence type="ECO:0000313" key="4">
    <source>
        <dbReference type="Proteomes" id="UP000060602"/>
    </source>
</evidence>
<dbReference type="Proteomes" id="UP000060602">
    <property type="component" value="Chromosome"/>
</dbReference>
<protein>
    <submittedName>
        <fullName evidence="3">DNA repair protein</fullName>
    </submittedName>
</protein>
<keyword evidence="1" id="KW-0175">Coiled coil</keyword>
<dbReference type="AlphaFoldDB" id="A0A0X8P5W7"/>
<organism evidence="3 4">
    <name type="scientific">Alcaligenes xylosoxydans xylosoxydans</name>
    <name type="common">Achromobacter xylosoxidans</name>
    <dbReference type="NCBI Taxonomy" id="85698"/>
    <lineage>
        <taxon>Bacteria</taxon>
        <taxon>Pseudomonadati</taxon>
        <taxon>Pseudomonadota</taxon>
        <taxon>Betaproteobacteria</taxon>
        <taxon>Burkholderiales</taxon>
        <taxon>Alcaligenaceae</taxon>
        <taxon>Achromobacter</taxon>
    </lineage>
</organism>
<reference evidence="4" key="1">
    <citation type="submission" date="2015-12" db="EMBL/GenBank/DDBJ databases">
        <title>FDA dAtabase for Regulatory Grade micrObial Sequences (FDA-ARGOS): Supporting development and validation of Infectious Disease Dx tests.</title>
        <authorList>
            <person name="Case J."/>
            <person name="Tallon L."/>
            <person name="Sadzewicz L."/>
            <person name="Sengamalay N."/>
            <person name="Ott S."/>
            <person name="Godinez A."/>
            <person name="Nagaraj S."/>
            <person name="Nadendla S."/>
            <person name="Sichtig H."/>
        </authorList>
    </citation>
    <scope>NUCLEOTIDE SEQUENCE [LARGE SCALE GENOMIC DNA]</scope>
    <source>
        <strain evidence="4">FDAARGOS_147</strain>
    </source>
</reference>
<feature type="chain" id="PRO_5014789840" evidence="2">
    <location>
        <begin position="42"/>
        <end position="233"/>
    </location>
</feature>
<evidence type="ECO:0000313" key="3">
    <source>
        <dbReference type="EMBL" id="AMG40454.2"/>
    </source>
</evidence>
<sequence>MDMHTLWDELRQPQALGRGRRLAAAAALCAAGLSVAAPAQAESMEERLRAQLRSTTQQLQQLQSEQAQVNAAKAAAEAQRDAAQKELEALRGQLAKAKGQADKLAEQQGAVMESAQAQVAASHAQLGKFKGAYDELLTLSRAKEAERQTLARSLAQRETEAKACVAKNREMYEAGKEILNAYERIGTGGILAMKQPFAGSARVKFEEQAQVYGDKLYDAQVGAAAPAAAPAQP</sequence>
<feature type="coiled-coil region" evidence="1">
    <location>
        <begin position="45"/>
        <end position="107"/>
    </location>
</feature>
<accession>A0A0X8P5W7</accession>